<dbReference type="InterPro" id="IPR010982">
    <property type="entry name" value="Lambda_DNA-bd_dom_sf"/>
</dbReference>
<proteinExistence type="predicted"/>
<evidence type="ECO:0000259" key="1">
    <source>
        <dbReference type="PROSITE" id="PS50943"/>
    </source>
</evidence>
<evidence type="ECO:0000313" key="2">
    <source>
        <dbReference type="EMBL" id="MBE9116757.1"/>
    </source>
</evidence>
<name>A0A8J7DX51_9CYAN</name>
<accession>A0A8J7DX51</accession>
<feature type="domain" description="HTH cro/C1-type" evidence="1">
    <location>
        <begin position="8"/>
        <end position="63"/>
    </location>
</feature>
<dbReference type="EMBL" id="JADEWZ010000017">
    <property type="protein sequence ID" value="MBE9116757.1"/>
    <property type="molecule type" value="Genomic_DNA"/>
</dbReference>
<sequence>MGKAGEALKQVLKTYGISQNKLAVALGIERGSVYRWVHEIRDPTAETVREIVTALGKLEPSAAGKFIELYLGDLVEEEEEGS</sequence>
<dbReference type="PROSITE" id="PS50943">
    <property type="entry name" value="HTH_CROC1"/>
    <property type="match status" value="1"/>
</dbReference>
<reference evidence="2" key="1">
    <citation type="submission" date="2020-10" db="EMBL/GenBank/DDBJ databases">
        <authorList>
            <person name="Castelo-Branco R."/>
            <person name="Eusebio N."/>
            <person name="Adriana R."/>
            <person name="Vieira A."/>
            <person name="Brugerolle De Fraissinette N."/>
            <person name="Rezende De Castro R."/>
            <person name="Schneider M.P."/>
            <person name="Vasconcelos V."/>
            <person name="Leao P.N."/>
        </authorList>
    </citation>
    <scope>NUCLEOTIDE SEQUENCE</scope>
    <source>
        <strain evidence="2">LEGE 07157</strain>
    </source>
</reference>
<dbReference type="SMART" id="SM00530">
    <property type="entry name" value="HTH_XRE"/>
    <property type="match status" value="1"/>
</dbReference>
<organism evidence="2 3">
    <name type="scientific">Lusitaniella coriacea LEGE 07157</name>
    <dbReference type="NCBI Taxonomy" id="945747"/>
    <lineage>
        <taxon>Bacteria</taxon>
        <taxon>Bacillati</taxon>
        <taxon>Cyanobacteriota</taxon>
        <taxon>Cyanophyceae</taxon>
        <taxon>Spirulinales</taxon>
        <taxon>Lusitaniellaceae</taxon>
        <taxon>Lusitaniella</taxon>
    </lineage>
</organism>
<evidence type="ECO:0000313" key="3">
    <source>
        <dbReference type="Proteomes" id="UP000654482"/>
    </source>
</evidence>
<dbReference type="CDD" id="cd00093">
    <property type="entry name" value="HTH_XRE"/>
    <property type="match status" value="1"/>
</dbReference>
<dbReference type="AlphaFoldDB" id="A0A8J7DX51"/>
<dbReference type="Gene3D" id="1.10.260.40">
    <property type="entry name" value="lambda repressor-like DNA-binding domains"/>
    <property type="match status" value="1"/>
</dbReference>
<comment type="caution">
    <text evidence="2">The sequence shown here is derived from an EMBL/GenBank/DDBJ whole genome shotgun (WGS) entry which is preliminary data.</text>
</comment>
<dbReference type="GO" id="GO:0003677">
    <property type="term" value="F:DNA binding"/>
    <property type="evidence" value="ECO:0007669"/>
    <property type="project" value="InterPro"/>
</dbReference>
<dbReference type="Pfam" id="PF01381">
    <property type="entry name" value="HTH_3"/>
    <property type="match status" value="1"/>
</dbReference>
<gene>
    <name evidence="2" type="ORF">IQ249_12690</name>
</gene>
<keyword evidence="3" id="KW-1185">Reference proteome</keyword>
<dbReference type="RefSeq" id="WP_194029914.1">
    <property type="nucleotide sequence ID" value="NZ_JADEWZ010000017.1"/>
</dbReference>
<dbReference type="Proteomes" id="UP000654482">
    <property type="component" value="Unassembled WGS sequence"/>
</dbReference>
<dbReference type="InterPro" id="IPR001387">
    <property type="entry name" value="Cro/C1-type_HTH"/>
</dbReference>
<protein>
    <submittedName>
        <fullName evidence="2">Helix-turn-helix transcriptional regulator</fullName>
    </submittedName>
</protein>
<dbReference type="SUPFAM" id="SSF47413">
    <property type="entry name" value="lambda repressor-like DNA-binding domains"/>
    <property type="match status" value="1"/>
</dbReference>